<accession>A0A368L1A1</accession>
<reference evidence="3 4" key="1">
    <citation type="journal article" date="2018" name="Int. J. Syst. Evol. Microbiol.">
        <title>Parvibium lacunae gen. nov., sp. nov., a new member of the family Alcaligenaceae isolated from a freshwater pond.</title>
        <authorList>
            <person name="Chen W.M."/>
            <person name="Xie P.B."/>
            <person name="Hsu M.Y."/>
            <person name="Sheu S.Y."/>
        </authorList>
    </citation>
    <scope>NUCLEOTIDE SEQUENCE [LARGE SCALE GENOMIC DNA]</scope>
    <source>
        <strain evidence="3 4">KMB9</strain>
    </source>
</reference>
<dbReference type="SUPFAM" id="SSF56954">
    <property type="entry name" value="Outer membrane efflux proteins (OEP)"/>
    <property type="match status" value="1"/>
</dbReference>
<keyword evidence="2" id="KW-0732">Signal</keyword>
<dbReference type="PANTHER" id="PTHR30203:SF30">
    <property type="entry name" value="OUTER MEMBRANE PROTEIN-RELATED"/>
    <property type="match status" value="1"/>
</dbReference>
<keyword evidence="2" id="KW-0564">Palmitate</keyword>
<keyword evidence="2" id="KW-0449">Lipoprotein</keyword>
<gene>
    <name evidence="3" type="ORF">DU000_11055</name>
</gene>
<dbReference type="Pfam" id="PF02321">
    <property type="entry name" value="OEP"/>
    <property type="match status" value="2"/>
</dbReference>
<evidence type="ECO:0000256" key="1">
    <source>
        <dbReference type="ARBA" id="ARBA00007613"/>
    </source>
</evidence>
<evidence type="ECO:0000256" key="2">
    <source>
        <dbReference type="RuleBase" id="RU362097"/>
    </source>
</evidence>
<dbReference type="Gene3D" id="1.20.1600.10">
    <property type="entry name" value="Outer membrane efflux proteins (OEP)"/>
    <property type="match status" value="1"/>
</dbReference>
<dbReference type="InterPro" id="IPR010131">
    <property type="entry name" value="MdtP/NodT-like"/>
</dbReference>
<feature type="signal peptide" evidence="2">
    <location>
        <begin position="1"/>
        <end position="24"/>
    </location>
</feature>
<keyword evidence="2" id="KW-1134">Transmembrane beta strand</keyword>
<proteinExistence type="inferred from homology"/>
<comment type="subcellular location">
    <subcellularLocation>
        <location evidence="2">Cell membrane</location>
        <topology evidence="2">Lipid-anchor</topology>
    </subcellularLocation>
</comment>
<dbReference type="Gene3D" id="2.20.200.10">
    <property type="entry name" value="Outer membrane efflux proteins (OEP)"/>
    <property type="match status" value="1"/>
</dbReference>
<keyword evidence="2" id="KW-0472">Membrane</keyword>
<dbReference type="Proteomes" id="UP000252357">
    <property type="component" value="Unassembled WGS sequence"/>
</dbReference>
<dbReference type="PANTHER" id="PTHR30203">
    <property type="entry name" value="OUTER MEMBRANE CATION EFFLUX PROTEIN"/>
    <property type="match status" value="1"/>
</dbReference>
<sequence length="488" mass="53472">MTSARLFTRTSLSLILGASLTACAVGPTYQRPVINTPNELKQLPVAQAVQALPKKLKQVDIDWLHWWRTFNDPVLDQLLEEAAYSNQDIQLAAARVEEAQAQSVYTNLSRYPGIDANVGASRAKISETTGRAAPGIRTTNNNFLASLAINYEIDFWGKYSRANEAARARLLAQQANLGTVKASLYASVAQSYFALRAFDAQHELAQSTLQTRLEHRRLQEKRFQAGVIGEQDWQQTLSEVASAEIQRAQARQNQQLAETALAILLGRSPAAIAKPEIARGKNLQGLFDQVALPAELPAEILTRRPDLVAAEQSLIAANADIGQAKAQYFPSIKLTSGSGYESRNLADLIQPSSMLWNLGANLAQPVFRGGLISSLINGAKARKNQALAQYVQSVQFAFRDVHDALVNVAANEEIVTAAQTRQQALKETLRLVNLRYTNGYSSYLEVLNAQRDLFQVESTLIDTQRAQLAATVSLYKALGGGWAGQQLK</sequence>
<organism evidence="3 4">
    <name type="scientific">Parvibium lacunae</name>
    <dbReference type="NCBI Taxonomy" id="1888893"/>
    <lineage>
        <taxon>Bacteria</taxon>
        <taxon>Pseudomonadati</taxon>
        <taxon>Pseudomonadota</taxon>
        <taxon>Betaproteobacteria</taxon>
        <taxon>Burkholderiales</taxon>
        <taxon>Alcaligenaceae</taxon>
        <taxon>Parvibium</taxon>
    </lineage>
</organism>
<name>A0A368L1A1_9BURK</name>
<dbReference type="GO" id="GO:0015562">
    <property type="term" value="F:efflux transmembrane transporter activity"/>
    <property type="evidence" value="ECO:0007669"/>
    <property type="project" value="InterPro"/>
</dbReference>
<comment type="similarity">
    <text evidence="1 2">Belongs to the outer membrane factor (OMF) (TC 1.B.17) family.</text>
</comment>
<dbReference type="PROSITE" id="PS51257">
    <property type="entry name" value="PROKAR_LIPOPROTEIN"/>
    <property type="match status" value="1"/>
</dbReference>
<comment type="caution">
    <text evidence="3">The sequence shown here is derived from an EMBL/GenBank/DDBJ whole genome shotgun (WGS) entry which is preliminary data.</text>
</comment>
<dbReference type="EMBL" id="QPGB01000005">
    <property type="protein sequence ID" value="RCS56869.1"/>
    <property type="molecule type" value="Genomic_DNA"/>
</dbReference>
<evidence type="ECO:0000313" key="4">
    <source>
        <dbReference type="Proteomes" id="UP000252357"/>
    </source>
</evidence>
<dbReference type="OrthoDB" id="9770517at2"/>
<evidence type="ECO:0000313" key="3">
    <source>
        <dbReference type="EMBL" id="RCS56869.1"/>
    </source>
</evidence>
<dbReference type="AlphaFoldDB" id="A0A368L1A1"/>
<feature type="chain" id="PRO_5016478371" evidence="2">
    <location>
        <begin position="25"/>
        <end position="488"/>
    </location>
</feature>
<dbReference type="InterPro" id="IPR003423">
    <property type="entry name" value="OMP_efflux"/>
</dbReference>
<dbReference type="RefSeq" id="WP_114403470.1">
    <property type="nucleotide sequence ID" value="NZ_QPGB01000005.1"/>
</dbReference>
<protein>
    <submittedName>
        <fullName evidence="3">Transporter</fullName>
    </submittedName>
</protein>
<keyword evidence="2" id="KW-0812">Transmembrane</keyword>
<dbReference type="NCBIfam" id="TIGR01845">
    <property type="entry name" value="outer_NodT"/>
    <property type="match status" value="1"/>
</dbReference>
<dbReference type="GO" id="GO:0005886">
    <property type="term" value="C:plasma membrane"/>
    <property type="evidence" value="ECO:0007669"/>
    <property type="project" value="UniProtKB-SubCell"/>
</dbReference>
<keyword evidence="4" id="KW-1185">Reference proteome</keyword>